<evidence type="ECO:0000259" key="3">
    <source>
        <dbReference type="PROSITE" id="PS51232"/>
    </source>
</evidence>
<dbReference type="OMA" id="WLDPREC"/>
<dbReference type="GO" id="GO:0071203">
    <property type="term" value="C:WASH complex"/>
    <property type="evidence" value="ECO:0007669"/>
    <property type="project" value="InterPro"/>
</dbReference>
<sequence length="1724" mass="189341">MGGSNSSEGVHLRFLDKRLEIPQAPVTDYVQMRFDELLLIASTNTEFRDELNSAESIENKWAYVYLSNLSDEKVTESWLDPRDYVELLQRYRNSEKYAHDLFLAIRVNILIRPRMWVEKFIEESGVEELVAPLQTRGCTSNDACNNIITTLFVVANSSAAFQALMKISQCCPMLYSVFRTTSSNIVKIRVLKLLGMFCRDGTMAHDAVLSIFALHRSEGMSLQSLFLGPQQNHSDVGLRLATLKFVNILLDTTRDKKTRAEMCQDLKINGIFAFLKPYHSHKDDNELITTSLEAQVTLFRKNYDEVVGGDNPEPLQLSLGDGLHSSDTVRKTDLTSNQGENDDVSIFARPEMEELVDKSTTFSAIDENGCIETDNRMPIVVSSEHASSLDDILEQLHQRTKTLDRSSNEKLVTILQKLVVSLSDESQASKSVHRLVPSLFSDESKEPTIDVKTESEPDFLTRVSMTLFPSFNEPSTSIVKPPTSGRPSFFSGFGDFSIPSLISLTPAKSSVSRPSLSSFLGADSAIRSTDQTSARNAKLTLPLFQSTGNRPGVGITPACTPVATASVRKDAKRPVFPSFLPENDMHPASSLANDYSAAAPLDPVADLPLASNLPLFGNAAAKSSVTVTKSLAIKPNSMSNDTTPDTSDFKGDVVEPQELLPMGAPRAADGLKMEHVNLSSDFLKGQHGRSPKASRELVPSKVITLDMSEAPEASFEDDMAKFESKSTSTLAGPSVASVRTNDHPSALSSPQKSPTCPDITTYVEGDIQKSFFSTPLAGRFPSRTSSKLRVKDDRVYAKFFKLLSMGAPIAAVKAKMAQAGLNSNLLDTPDADVPNDAFRTSLQAKDRSSHATLSTAHASHAKSRSEYYIRVKDEPQYAKFFKLLSMGAPYDSVKAKMQMAGLQPELLDTPEATFKSATDVPLSQPLLKVKDDPSYTKFFKLLEMGAPVESVKAKMQMAGLKPDLLDTPDASVPNEDIKSAGLARVKVKDDPEYTKFFKLLAMGAPVESVKAKMRMAGLKEEFLDTPDAFLPIRTPVVQTASPPPMTTAARRAHLSIAIKPALMAKTRAFYWQHLNANAIKGTIWEELDKEHSNQTNQDFVKLTESDLKVLETEFPPPAACGPGTGTRRGVGSGFLSPDSPASPLASPKIVFLIDRARSNNISIIIKQFKMSNAALRMAIMRMDSEVLTLDRVHGLTKMLPTEDEIVSISGFTGDPSTLNGAELVLKELITVPRLKQRLSALETKHQFPALVRDLRTKINKIRIASHDVAQSTELKAILLVILQVGNKMNHDTARGGAKGFRLNDLTKLVQLKSVDKSITLLHYVARMVRLKRSDVSRLGDSLASLYDVQSISISELQGDMNKINDISESINVELAAQRLKNRIEQKEESDLFVETMSSFVDEALQEVATLRTELDKTLRLVQYTILRFDKSENEEVAALNVPITSATLLGASEFFSIIYEFTISLIKADRENESKRIREEKRLKQQELKCATPRKSSNDRMKFTGKTGSEISGNFRQKSIPATPNIVISQTTDALLSTSGSLNNLSTATSRVALVPILTKDILSTANKMNVDVSVIAETVVEEKVGLRCAKSSTSEPKFAKALLKPPALHTVPTSPLKKIIGGLPTGIPSPSSTKRINSSATSAEKKSASSRSAVPFDAASLSKIKSQLKTRKGTNDEPQMLRKWKPDVIVDGDEHENNNSEPSSPERALTEVRPILVSVHRKS</sequence>
<dbReference type="Gene3D" id="1.20.58.2220">
    <property type="entry name" value="Formin, FH2 domain"/>
    <property type="match status" value="1"/>
</dbReference>
<dbReference type="InterPro" id="IPR016024">
    <property type="entry name" value="ARM-type_fold"/>
</dbReference>
<reference evidence="6" key="1">
    <citation type="submission" date="2014-09" db="EMBL/GenBank/DDBJ databases">
        <authorList>
            <person name="Sharma Rahul"/>
            <person name="Thines Marco"/>
        </authorList>
    </citation>
    <scope>NUCLEOTIDE SEQUENCE [LARGE SCALE GENOMIC DNA]</scope>
</reference>
<feature type="compositionally biased region" description="Gly residues" evidence="2">
    <location>
        <begin position="1122"/>
        <end position="1132"/>
    </location>
</feature>
<feature type="region of interest" description="Disordered" evidence="2">
    <location>
        <begin position="1622"/>
        <end position="1655"/>
    </location>
</feature>
<name>A0A0N7L735_PLAHL</name>
<feature type="domain" description="FH2" evidence="4">
    <location>
        <begin position="1056"/>
        <end position="1491"/>
    </location>
</feature>
<dbReference type="STRING" id="4781.A0A0N7L735"/>
<evidence type="ECO:0000313" key="6">
    <source>
        <dbReference type="Proteomes" id="UP000054928"/>
    </source>
</evidence>
<dbReference type="PANTHER" id="PTHR45725:SF1">
    <property type="entry name" value="DISHEVELLED ASSOCIATED ACTIVATOR OF MORPHOGENESIS, ISOFORM D"/>
    <property type="match status" value="1"/>
</dbReference>
<accession>A0A0N7L735</accession>
<dbReference type="InterPro" id="IPR011989">
    <property type="entry name" value="ARM-like"/>
</dbReference>
<feature type="region of interest" description="Disordered" evidence="2">
    <location>
        <begin position="726"/>
        <end position="756"/>
    </location>
</feature>
<feature type="coiled-coil region" evidence="1">
    <location>
        <begin position="1369"/>
        <end position="1420"/>
    </location>
</feature>
<dbReference type="Gene3D" id="1.25.10.10">
    <property type="entry name" value="Leucine-rich Repeat Variant"/>
    <property type="match status" value="1"/>
</dbReference>
<dbReference type="EMBL" id="CCYD01001864">
    <property type="protein sequence ID" value="CEG45971.1"/>
    <property type="molecule type" value="Genomic_DNA"/>
</dbReference>
<feature type="region of interest" description="Disordered" evidence="2">
    <location>
        <begin position="1114"/>
        <end position="1141"/>
    </location>
</feature>
<dbReference type="Proteomes" id="UP000054928">
    <property type="component" value="Unassembled WGS sequence"/>
</dbReference>
<dbReference type="InterPro" id="IPR019309">
    <property type="entry name" value="WASHC3"/>
</dbReference>
<evidence type="ECO:0000256" key="1">
    <source>
        <dbReference type="SAM" id="Coils"/>
    </source>
</evidence>
<dbReference type="RefSeq" id="XP_024582340.1">
    <property type="nucleotide sequence ID" value="XM_024716774.1"/>
</dbReference>
<dbReference type="GeneID" id="36397356"/>
<dbReference type="PANTHER" id="PTHR45725">
    <property type="entry name" value="FORMIN HOMOLOGY 2 FAMILY MEMBER"/>
    <property type="match status" value="1"/>
</dbReference>
<keyword evidence="1" id="KW-0175">Coiled coil</keyword>
<dbReference type="PROSITE" id="PS51232">
    <property type="entry name" value="GBD_FH3"/>
    <property type="match status" value="1"/>
</dbReference>
<feature type="region of interest" description="Disordered" evidence="2">
    <location>
        <begin position="1669"/>
        <end position="1724"/>
    </location>
</feature>
<evidence type="ECO:0000313" key="5">
    <source>
        <dbReference type="EMBL" id="CEG45971.1"/>
    </source>
</evidence>
<evidence type="ECO:0000259" key="4">
    <source>
        <dbReference type="PROSITE" id="PS51444"/>
    </source>
</evidence>
<dbReference type="SMART" id="SM00498">
    <property type="entry name" value="FH2"/>
    <property type="match status" value="1"/>
</dbReference>
<feature type="domain" description="GBD/FH3" evidence="3">
    <location>
        <begin position="22"/>
        <end position="451"/>
    </location>
</feature>
<dbReference type="PROSITE" id="PS51444">
    <property type="entry name" value="FH2"/>
    <property type="match status" value="1"/>
</dbReference>
<keyword evidence="6" id="KW-1185">Reference proteome</keyword>
<dbReference type="InterPro" id="IPR014768">
    <property type="entry name" value="GBD/FH3_dom"/>
</dbReference>
<dbReference type="InterPro" id="IPR015425">
    <property type="entry name" value="FH2_Formin"/>
</dbReference>
<organism evidence="5 6">
    <name type="scientific">Plasmopara halstedii</name>
    <name type="common">Downy mildew of sunflower</name>
    <dbReference type="NCBI Taxonomy" id="4781"/>
    <lineage>
        <taxon>Eukaryota</taxon>
        <taxon>Sar</taxon>
        <taxon>Stramenopiles</taxon>
        <taxon>Oomycota</taxon>
        <taxon>Peronosporomycetes</taxon>
        <taxon>Peronosporales</taxon>
        <taxon>Peronosporaceae</taxon>
        <taxon>Plasmopara</taxon>
    </lineage>
</organism>
<dbReference type="InterPro" id="IPR051425">
    <property type="entry name" value="Formin_Homology"/>
</dbReference>
<dbReference type="OrthoDB" id="1668162at2759"/>
<proteinExistence type="predicted"/>
<dbReference type="Pfam" id="PF10152">
    <property type="entry name" value="CCDC53"/>
    <property type="match status" value="4"/>
</dbReference>
<dbReference type="SUPFAM" id="SSF101447">
    <property type="entry name" value="Formin homology 2 domain (FH2 domain)"/>
    <property type="match status" value="1"/>
</dbReference>
<protein>
    <submittedName>
        <fullName evidence="5">Rho GTPase effector BNI1 and related formins</fullName>
    </submittedName>
</protein>
<dbReference type="InterPro" id="IPR042201">
    <property type="entry name" value="FH2_Formin_sf"/>
</dbReference>
<dbReference type="SUPFAM" id="SSF48371">
    <property type="entry name" value="ARM repeat"/>
    <property type="match status" value="1"/>
</dbReference>
<feature type="compositionally biased region" description="Polar residues" evidence="2">
    <location>
        <begin position="1629"/>
        <end position="1638"/>
    </location>
</feature>
<evidence type="ECO:0000256" key="2">
    <source>
        <dbReference type="SAM" id="MobiDB-lite"/>
    </source>
</evidence>
<dbReference type="Pfam" id="PF02181">
    <property type="entry name" value="FH2"/>
    <property type="match status" value="1"/>
</dbReference>